<gene>
    <name evidence="1" type="ORF">201phi2-1p416</name>
</gene>
<name>B3FJS5_BP201</name>
<dbReference type="EMBL" id="EU197055">
    <property type="protein sequence ID" value="ABY63240.1"/>
    <property type="molecule type" value="Genomic_DNA"/>
</dbReference>
<keyword evidence="2" id="KW-1185">Reference proteome</keyword>
<evidence type="ECO:0000313" key="2">
    <source>
        <dbReference type="Proteomes" id="UP000002421"/>
    </source>
</evidence>
<organismHost>
    <name type="scientific">Pseudomonas chlororaphis</name>
    <dbReference type="NCBI Taxonomy" id="587753"/>
</organismHost>
<protein>
    <submittedName>
        <fullName evidence="1">Uncharacterized protein</fullName>
    </submittedName>
</protein>
<dbReference type="KEGG" id="vg:6372643"/>
<accession>B3FJS5</accession>
<reference evidence="1 2" key="1">
    <citation type="journal article" date="2008" name="Virology">
        <title>Characterization of Pseudomonas chlororaphis myovirus 201varphi2-1 via genomic sequencing, mass spectrometry, and electron microscopy.</title>
        <authorList>
            <person name="Thomas J.A."/>
            <person name="Rolando M.R."/>
            <person name="Carroll C.A."/>
            <person name="Shen P.S."/>
            <person name="Belnap D.M."/>
            <person name="Weintraub S.T."/>
            <person name="Serwer P."/>
            <person name="Hardies S.C."/>
        </authorList>
    </citation>
    <scope>NUCLEOTIDE SEQUENCE</scope>
</reference>
<proteinExistence type="predicted"/>
<organism evidence="1 2">
    <name type="scientific">Pseudomonas phage 201phi2-1</name>
    <name type="common">Pseudomonas chlororaphis phage 201phi2-1</name>
    <dbReference type="NCBI Taxonomy" id="198110"/>
    <lineage>
        <taxon>Viruses</taxon>
        <taxon>Duplodnaviria</taxon>
        <taxon>Heunggongvirae</taxon>
        <taxon>Uroviricota</taxon>
        <taxon>Caudoviricetes</taxon>
        <taxon>Chimalliviridae</taxon>
        <taxon>Serwervirus</taxon>
        <taxon>Serwervirus 201phi21</taxon>
    </lineage>
</organism>
<evidence type="ECO:0000313" key="1">
    <source>
        <dbReference type="EMBL" id="ABY63240.1"/>
    </source>
</evidence>
<sequence length="95" mass="11140">MSKSKLEAIVDFIISKQDEFKDTPLNTERVLYPEDFLVDNVSALYVRSVSEEKSNIYDGVWNGLYWMAREINNYRINVANDCDRINLMIEGLNER</sequence>
<dbReference type="RefSeq" id="YP_001957136.1">
    <property type="nucleotide sequence ID" value="NC_010821.1"/>
</dbReference>
<dbReference type="Proteomes" id="UP000002421">
    <property type="component" value="Segment"/>
</dbReference>